<keyword evidence="4 10" id="KW-0863">Zinc-finger</keyword>
<feature type="region of interest" description="Disordered" evidence="11">
    <location>
        <begin position="557"/>
        <end position="576"/>
    </location>
</feature>
<evidence type="ECO:0000256" key="11">
    <source>
        <dbReference type="SAM" id="MobiDB-lite"/>
    </source>
</evidence>
<dbReference type="InterPro" id="IPR013087">
    <property type="entry name" value="Znf_C2H2_type"/>
</dbReference>
<feature type="domain" description="C2H2-type" evidence="12">
    <location>
        <begin position="1155"/>
        <end position="1178"/>
    </location>
</feature>
<accession>A0A2G8L0N1</accession>
<keyword evidence="3" id="KW-0677">Repeat</keyword>
<dbReference type="PROSITE" id="PS50157">
    <property type="entry name" value="ZINC_FINGER_C2H2_2"/>
    <property type="match status" value="3"/>
</dbReference>
<evidence type="ECO:0000313" key="14">
    <source>
        <dbReference type="Proteomes" id="UP000230750"/>
    </source>
</evidence>
<dbReference type="GO" id="GO:0008270">
    <property type="term" value="F:zinc ion binding"/>
    <property type="evidence" value="ECO:0007669"/>
    <property type="project" value="UniProtKB-KW"/>
</dbReference>
<sequence>MEADAHVEKEESEPPGTSEDVNDFFSEYCFAPENEEHRDDAVTSEECIAEFHVSVNQVEGVLQNDEKDSDHELKVKLEPSPAPHDDIEETVMDCNKSIDEEMVANRDGSLTSLLQSSPIIDLVSTGPVPVSQEQCMEDSVLNSVVPANTQRPTVMNQSLTTAAPEVILDSAVVCESNDKSISLLSRNDASRAEIPSAELAVRDGLLEQSSNSASMVQPRQDSSITVASQIKSNTFVAASYANNSTPPGHESPLSCAVRKPVVLPQTVTESVVNSSPVSATGSTVKSATLSRSNNLPVCPLQTQIKDSNVNVPVPSAAHKGDPVTPINGLTAPRASSDVAPPTSAAADGNIKSSQPPLNKETVSYVASSRKSVQLTIGGQTKKGYLFSIPAGLRKPLQSSGDLNAPVIYFMKKTGNSGQRFASSPSNQPLTVANLQGQYSRPVDSSKPSGSTERPPPSISSVNQSVITTPANASINPPSQIMSAPVRPVVASTDRLGQSHDSSNGEAVSVSSSPGAVQMTTNNNNGNTVTPCKVLTLPWSCAPGLYTVIPSPIVQPNDTQENNQPAIGSQSDPTKQTSCHGPILLQNTYTHKLTPELKRKVFLAKMAKLKPKEGLKVSPTEVQRKAYLIKLGGSKKKKDLKSKQGLTKNARKAVNIRAEPSTKGQPKKTFARPAQNRIRKTPKERKETPPLERPYRIYNLREIQRLEGFTKGPRLKKEGDSVAWRAMVKTYQCKLCNYNTTSPRSICHHLIKKHKKVVGPLYDTLSNEKLPNSQSVLLDFVLGNDVTFSTGLTDEDEKKQANEVAVSKSSASEFAGKENESESLSGTKTIPMEIESVPCTQATNHNQVNSTAEAYSKQGCVEQPNWSDSHSNSVDMQLASQVPLDIQQLNQKEADSSSDMQTTNQKLPDSFLDMQATNQKLIDGVPVTKPTNLKQPESASATQTTNEIDSVGNISITIPPSDVNTTNQELQIKKVQSEKQIDKEMDNNISQESLFLETNTLLPVIRKYTYVTIKCPKCNLKVGMFKLSGRHRCERTSKDILCEDCGIVTSLTTYRRHYQIVHCKSKPVKKVKCSLCEKEVFEKTMRKHMTRHHSGKNWQVKCPICGKQLASSHQLRKHEAIHRAELPHKCNICYRSFAQRTNMTNHMRQHTGEQPYKCDHCSKCFTHKVSLKTHLKKVP</sequence>
<feature type="domain" description="C2H2-type" evidence="12">
    <location>
        <begin position="1127"/>
        <end position="1154"/>
    </location>
</feature>
<feature type="region of interest" description="Disordered" evidence="11">
    <location>
        <begin position="808"/>
        <end position="829"/>
    </location>
</feature>
<dbReference type="OrthoDB" id="654211at2759"/>
<evidence type="ECO:0000256" key="8">
    <source>
        <dbReference type="ARBA" id="ARBA00023163"/>
    </source>
</evidence>
<dbReference type="Pfam" id="PF00096">
    <property type="entry name" value="zf-C2H2"/>
    <property type="match status" value="3"/>
</dbReference>
<name>A0A2G8L0N1_STIJA</name>
<feature type="compositionally biased region" description="Polar residues" evidence="11">
    <location>
        <begin position="494"/>
        <end position="505"/>
    </location>
</feature>
<keyword evidence="5" id="KW-0862">Zinc</keyword>
<dbReference type="InterPro" id="IPR036236">
    <property type="entry name" value="Znf_C2H2_sf"/>
</dbReference>
<dbReference type="PROSITE" id="PS00028">
    <property type="entry name" value="ZINC_FINGER_C2H2_1"/>
    <property type="match status" value="2"/>
</dbReference>
<feature type="region of interest" description="Disordered" evidence="11">
    <location>
        <begin position="658"/>
        <end position="688"/>
    </location>
</feature>
<feature type="domain" description="C2H2-type" evidence="12">
    <location>
        <begin position="1099"/>
        <end position="1126"/>
    </location>
</feature>
<evidence type="ECO:0000259" key="12">
    <source>
        <dbReference type="PROSITE" id="PS50157"/>
    </source>
</evidence>
<keyword evidence="14" id="KW-1185">Reference proteome</keyword>
<gene>
    <name evidence="13" type="ORF">BSL78_09270</name>
</gene>
<reference evidence="13 14" key="1">
    <citation type="journal article" date="2017" name="PLoS Biol.">
        <title>The sea cucumber genome provides insights into morphological evolution and visceral regeneration.</title>
        <authorList>
            <person name="Zhang X."/>
            <person name="Sun L."/>
            <person name="Yuan J."/>
            <person name="Sun Y."/>
            <person name="Gao Y."/>
            <person name="Zhang L."/>
            <person name="Li S."/>
            <person name="Dai H."/>
            <person name="Hamel J.F."/>
            <person name="Liu C."/>
            <person name="Yu Y."/>
            <person name="Liu S."/>
            <person name="Lin W."/>
            <person name="Guo K."/>
            <person name="Jin S."/>
            <person name="Xu P."/>
            <person name="Storey K.B."/>
            <person name="Huan P."/>
            <person name="Zhang T."/>
            <person name="Zhou Y."/>
            <person name="Zhang J."/>
            <person name="Lin C."/>
            <person name="Li X."/>
            <person name="Xing L."/>
            <person name="Huo D."/>
            <person name="Sun M."/>
            <person name="Wang L."/>
            <person name="Mercier A."/>
            <person name="Li F."/>
            <person name="Yang H."/>
            <person name="Xiang J."/>
        </authorList>
    </citation>
    <scope>NUCLEOTIDE SEQUENCE [LARGE SCALE GENOMIC DNA]</scope>
    <source>
        <strain evidence="13">Shaxun</strain>
        <tissue evidence="13">Muscle</tissue>
    </source>
</reference>
<dbReference type="PANTHER" id="PTHR24379">
    <property type="entry name" value="KRAB AND ZINC FINGER DOMAIN-CONTAINING"/>
    <property type="match status" value="1"/>
</dbReference>
<dbReference type="SMART" id="SM00355">
    <property type="entry name" value="ZnF_C2H2"/>
    <property type="match status" value="6"/>
</dbReference>
<keyword evidence="9" id="KW-0539">Nucleus</keyword>
<comment type="subcellular location">
    <subcellularLocation>
        <location evidence="1">Nucleus</location>
    </subcellularLocation>
</comment>
<protein>
    <recommendedName>
        <fullName evidence="12">C2H2-type domain-containing protein</fullName>
    </recommendedName>
</protein>
<evidence type="ECO:0000256" key="2">
    <source>
        <dbReference type="ARBA" id="ARBA00022723"/>
    </source>
</evidence>
<keyword evidence="7" id="KW-0238">DNA-binding</keyword>
<dbReference type="Gene3D" id="3.30.160.60">
    <property type="entry name" value="Classic Zinc Finger"/>
    <property type="match status" value="3"/>
</dbReference>
<dbReference type="FunFam" id="3.30.160.60:FF:000325">
    <property type="entry name" value="ZFP90 zinc finger protein"/>
    <property type="match status" value="1"/>
</dbReference>
<evidence type="ECO:0000256" key="1">
    <source>
        <dbReference type="ARBA" id="ARBA00004123"/>
    </source>
</evidence>
<organism evidence="13 14">
    <name type="scientific">Stichopus japonicus</name>
    <name type="common">Sea cucumber</name>
    <dbReference type="NCBI Taxonomy" id="307972"/>
    <lineage>
        <taxon>Eukaryota</taxon>
        <taxon>Metazoa</taxon>
        <taxon>Echinodermata</taxon>
        <taxon>Eleutherozoa</taxon>
        <taxon>Echinozoa</taxon>
        <taxon>Holothuroidea</taxon>
        <taxon>Aspidochirotacea</taxon>
        <taxon>Aspidochirotida</taxon>
        <taxon>Stichopodidae</taxon>
        <taxon>Apostichopus</taxon>
    </lineage>
</organism>
<dbReference type="EMBL" id="MRZV01000272">
    <property type="protein sequence ID" value="PIK53833.1"/>
    <property type="molecule type" value="Genomic_DNA"/>
</dbReference>
<evidence type="ECO:0000256" key="7">
    <source>
        <dbReference type="ARBA" id="ARBA00023125"/>
    </source>
</evidence>
<feature type="compositionally biased region" description="Polar residues" evidence="11">
    <location>
        <begin position="458"/>
        <end position="480"/>
    </location>
</feature>
<evidence type="ECO:0000256" key="5">
    <source>
        <dbReference type="ARBA" id="ARBA00022833"/>
    </source>
</evidence>
<feature type="region of interest" description="Disordered" evidence="11">
    <location>
        <begin position="436"/>
        <end position="480"/>
    </location>
</feature>
<feature type="region of interest" description="Disordered" evidence="11">
    <location>
        <begin position="315"/>
        <end position="357"/>
    </location>
</feature>
<comment type="caution">
    <text evidence="13">The sequence shown here is derived from an EMBL/GenBank/DDBJ whole genome shotgun (WGS) entry which is preliminary data.</text>
</comment>
<feature type="region of interest" description="Disordered" evidence="11">
    <location>
        <begin position="925"/>
        <end position="946"/>
    </location>
</feature>
<proteinExistence type="predicted"/>
<feature type="region of interest" description="Disordered" evidence="11">
    <location>
        <begin position="494"/>
        <end position="514"/>
    </location>
</feature>
<dbReference type="Proteomes" id="UP000230750">
    <property type="component" value="Unassembled WGS sequence"/>
</dbReference>
<keyword evidence="8" id="KW-0804">Transcription</keyword>
<dbReference type="STRING" id="307972.A0A2G8L0N1"/>
<feature type="region of interest" description="Disordered" evidence="11">
    <location>
        <begin position="1"/>
        <end position="23"/>
    </location>
</feature>
<evidence type="ECO:0000256" key="9">
    <source>
        <dbReference type="ARBA" id="ARBA00023242"/>
    </source>
</evidence>
<feature type="compositionally biased region" description="Polar residues" evidence="11">
    <location>
        <begin position="928"/>
        <end position="946"/>
    </location>
</feature>
<evidence type="ECO:0000256" key="10">
    <source>
        <dbReference type="PROSITE-ProRule" id="PRU00042"/>
    </source>
</evidence>
<dbReference type="PANTHER" id="PTHR24379:SF121">
    <property type="entry name" value="C2H2-TYPE DOMAIN-CONTAINING PROTEIN"/>
    <property type="match status" value="1"/>
</dbReference>
<evidence type="ECO:0000313" key="13">
    <source>
        <dbReference type="EMBL" id="PIK53833.1"/>
    </source>
</evidence>
<dbReference type="GO" id="GO:0003677">
    <property type="term" value="F:DNA binding"/>
    <property type="evidence" value="ECO:0007669"/>
    <property type="project" value="UniProtKB-KW"/>
</dbReference>
<dbReference type="SUPFAM" id="SSF57667">
    <property type="entry name" value="beta-beta-alpha zinc fingers"/>
    <property type="match status" value="2"/>
</dbReference>
<evidence type="ECO:0000256" key="3">
    <source>
        <dbReference type="ARBA" id="ARBA00022737"/>
    </source>
</evidence>
<evidence type="ECO:0000256" key="6">
    <source>
        <dbReference type="ARBA" id="ARBA00023015"/>
    </source>
</evidence>
<keyword evidence="6" id="KW-0805">Transcription regulation</keyword>
<dbReference type="AlphaFoldDB" id="A0A2G8L0N1"/>
<dbReference type="FunFam" id="3.30.160.60:FF:000446">
    <property type="entry name" value="Zinc finger protein"/>
    <property type="match status" value="1"/>
</dbReference>
<keyword evidence="2" id="KW-0479">Metal-binding</keyword>
<evidence type="ECO:0000256" key="4">
    <source>
        <dbReference type="ARBA" id="ARBA00022771"/>
    </source>
</evidence>
<dbReference type="GO" id="GO:0005634">
    <property type="term" value="C:nucleus"/>
    <property type="evidence" value="ECO:0007669"/>
    <property type="project" value="UniProtKB-SubCell"/>
</dbReference>